<protein>
    <submittedName>
        <fullName evidence="1">Uncharacterized protein</fullName>
    </submittedName>
</protein>
<evidence type="ECO:0000313" key="2">
    <source>
        <dbReference type="Proteomes" id="UP000034753"/>
    </source>
</evidence>
<dbReference type="EMBL" id="LCBN01000057">
    <property type="protein sequence ID" value="KKS12130.1"/>
    <property type="molecule type" value="Genomic_DNA"/>
</dbReference>
<proteinExistence type="predicted"/>
<dbReference type="Proteomes" id="UP000034753">
    <property type="component" value="Unassembled WGS sequence"/>
</dbReference>
<feature type="non-terminal residue" evidence="1">
    <location>
        <position position="275"/>
    </location>
</feature>
<comment type="caution">
    <text evidence="1">The sequence shown here is derived from an EMBL/GenBank/DDBJ whole genome shotgun (WGS) entry which is preliminary data.</text>
</comment>
<accession>A0A0G0WGX6</accession>
<sequence length="275" mass="30425">MAVLDLKNIEPNILRKTLDLVELYNKNSRFRETFDKNLPNKWATFRGLPLKTYIKVLTTTTRYKRYFNEIKKNSEATKELFFNFYKDPSGYAKLHRDFTLNQFTSGLTKEELALAKQIEEVPQKSEGHKKLVSRLHDKSTGQSLTSSIKKILGQKEEEGQITELEDVVKETVTPTQTPSQIESAEVPVLRGSPGFQMPSFVKNLASGAKILARKLIVKFAPNIFSGTIGGLVGSALFGVRGSLVGAGIGLVFPNALKNSVLRGFLGASTKAVVGT</sequence>
<name>A0A0G0WGX6_9BACT</name>
<reference evidence="1 2" key="1">
    <citation type="journal article" date="2015" name="Nature">
        <title>rRNA introns, odd ribosomes, and small enigmatic genomes across a large radiation of phyla.</title>
        <authorList>
            <person name="Brown C.T."/>
            <person name="Hug L.A."/>
            <person name="Thomas B.C."/>
            <person name="Sharon I."/>
            <person name="Castelle C.J."/>
            <person name="Singh A."/>
            <person name="Wilkins M.J."/>
            <person name="Williams K.H."/>
            <person name="Banfield J.F."/>
        </authorList>
    </citation>
    <scope>NUCLEOTIDE SEQUENCE [LARGE SCALE GENOMIC DNA]</scope>
</reference>
<organism evidence="1 2">
    <name type="scientific">Candidatus Daviesbacteria bacterium GW2011_GWB1_41_5</name>
    <dbReference type="NCBI Taxonomy" id="1618429"/>
    <lineage>
        <taxon>Bacteria</taxon>
        <taxon>Candidatus Daviesiibacteriota</taxon>
    </lineage>
</organism>
<evidence type="ECO:0000313" key="1">
    <source>
        <dbReference type="EMBL" id="KKS12130.1"/>
    </source>
</evidence>
<gene>
    <name evidence="1" type="ORF">UU67_C0057G0001</name>
</gene>
<dbReference type="AlphaFoldDB" id="A0A0G0WGX6"/>